<dbReference type="HOGENOM" id="CLU_2454395_0_0_1"/>
<organism evidence="1 2">
    <name type="scientific">Cochliobolus carbonum (strain 26-R-13)</name>
    <name type="common">Maize leaf spot fungus</name>
    <name type="synonym">Bipolaris zeicola</name>
    <dbReference type="NCBI Taxonomy" id="930089"/>
    <lineage>
        <taxon>Eukaryota</taxon>
        <taxon>Fungi</taxon>
        <taxon>Dikarya</taxon>
        <taxon>Ascomycota</taxon>
        <taxon>Pezizomycotina</taxon>
        <taxon>Dothideomycetes</taxon>
        <taxon>Pleosporomycetidae</taxon>
        <taxon>Pleosporales</taxon>
        <taxon>Pleosporineae</taxon>
        <taxon>Pleosporaceae</taxon>
        <taxon>Bipolaris</taxon>
    </lineage>
</organism>
<dbReference type="AlphaFoldDB" id="W6YB60"/>
<dbReference type="GeneID" id="19147652"/>
<name>W6YB60_COCC2</name>
<dbReference type="OrthoDB" id="3685295at2759"/>
<accession>W6YB60</accession>
<protein>
    <submittedName>
        <fullName evidence="1">Uncharacterized protein</fullName>
    </submittedName>
</protein>
<evidence type="ECO:0000313" key="2">
    <source>
        <dbReference type="Proteomes" id="UP000053841"/>
    </source>
</evidence>
<reference evidence="1 2" key="1">
    <citation type="journal article" date="2013" name="PLoS Genet.">
        <title>Comparative genome structure, secondary metabolite, and effector coding capacity across Cochliobolus pathogens.</title>
        <authorList>
            <person name="Condon B.J."/>
            <person name="Leng Y."/>
            <person name="Wu D."/>
            <person name="Bushley K.E."/>
            <person name="Ohm R.A."/>
            <person name="Otillar R."/>
            <person name="Martin J."/>
            <person name="Schackwitz W."/>
            <person name="Grimwood J."/>
            <person name="MohdZainudin N."/>
            <person name="Xue C."/>
            <person name="Wang R."/>
            <person name="Manning V.A."/>
            <person name="Dhillon B."/>
            <person name="Tu Z.J."/>
            <person name="Steffenson B.J."/>
            <person name="Salamov A."/>
            <person name="Sun H."/>
            <person name="Lowry S."/>
            <person name="LaButti K."/>
            <person name="Han J."/>
            <person name="Copeland A."/>
            <person name="Lindquist E."/>
            <person name="Barry K."/>
            <person name="Schmutz J."/>
            <person name="Baker S.E."/>
            <person name="Ciuffetti L.M."/>
            <person name="Grigoriev I.V."/>
            <person name="Zhong S."/>
            <person name="Turgeon B.G."/>
        </authorList>
    </citation>
    <scope>NUCLEOTIDE SEQUENCE [LARGE SCALE GENOMIC DNA]</scope>
    <source>
        <strain evidence="1 2">26-R-13</strain>
    </source>
</reference>
<evidence type="ECO:0000313" key="1">
    <source>
        <dbReference type="EMBL" id="EUC36667.1"/>
    </source>
</evidence>
<dbReference type="Proteomes" id="UP000053841">
    <property type="component" value="Unassembled WGS sequence"/>
</dbReference>
<sequence>MRGRMACIAGGAPDSKIIVTPSRTQPLERPSILTFADGGAQPGLCRANASQDRQQTLSSPSHHRHLITLCGGPNRILLLEKFRPICQTQ</sequence>
<gene>
    <name evidence="1" type="ORF">COCCADRAFT_34014</name>
</gene>
<dbReference type="EMBL" id="KI964559">
    <property type="protein sequence ID" value="EUC36667.1"/>
    <property type="molecule type" value="Genomic_DNA"/>
</dbReference>
<dbReference type="KEGG" id="bze:COCCADRAFT_34014"/>
<proteinExistence type="predicted"/>
<keyword evidence="2" id="KW-1185">Reference proteome</keyword>
<dbReference type="RefSeq" id="XP_007709039.1">
    <property type="nucleotide sequence ID" value="XM_007710849.1"/>
</dbReference>